<evidence type="ECO:0000313" key="1">
    <source>
        <dbReference type="EMBL" id="KAJ9059124.1"/>
    </source>
</evidence>
<name>A0ACC2S9P9_9FUNG</name>
<keyword evidence="2" id="KW-1185">Reference proteome</keyword>
<organism evidence="1 2">
    <name type="scientific">Entomophthora muscae</name>
    <dbReference type="NCBI Taxonomy" id="34485"/>
    <lineage>
        <taxon>Eukaryota</taxon>
        <taxon>Fungi</taxon>
        <taxon>Fungi incertae sedis</taxon>
        <taxon>Zoopagomycota</taxon>
        <taxon>Entomophthoromycotina</taxon>
        <taxon>Entomophthoromycetes</taxon>
        <taxon>Entomophthorales</taxon>
        <taxon>Entomophthoraceae</taxon>
        <taxon>Entomophthora</taxon>
    </lineage>
</organism>
<gene>
    <name evidence="1" type="ORF">DSO57_1005627</name>
</gene>
<proteinExistence type="predicted"/>
<sequence length="179" mass="19627">MLSSQDEEKSLVAHVYVPPLSPPSPLPPEDPSIPGCVSPPNIALTLEMGNPKVPPPTSPILGLTNLDASPLLFYPDSQEIEEDHLHRILATNALTRGRRIRKEPLITPKARETVALPYAEQLTLPTTEVIHESDSAKKMAQILNSVNVTASLDILKGLIPTFCTALEEFLSKYKDKNVY</sequence>
<evidence type="ECO:0000313" key="2">
    <source>
        <dbReference type="Proteomes" id="UP001165960"/>
    </source>
</evidence>
<accession>A0ACC2S9P9</accession>
<dbReference type="Proteomes" id="UP001165960">
    <property type="component" value="Unassembled WGS sequence"/>
</dbReference>
<protein>
    <submittedName>
        <fullName evidence="1">Uncharacterized protein</fullName>
    </submittedName>
</protein>
<reference evidence="1" key="1">
    <citation type="submission" date="2022-04" db="EMBL/GenBank/DDBJ databases">
        <title>Genome of the entomopathogenic fungus Entomophthora muscae.</title>
        <authorList>
            <person name="Elya C."/>
            <person name="Lovett B.R."/>
            <person name="Lee E."/>
            <person name="Macias A.M."/>
            <person name="Hajek A.E."/>
            <person name="De Bivort B.L."/>
            <person name="Kasson M.T."/>
            <person name="De Fine Licht H.H."/>
            <person name="Stajich J.E."/>
        </authorList>
    </citation>
    <scope>NUCLEOTIDE SEQUENCE</scope>
    <source>
        <strain evidence="1">Berkeley</strain>
    </source>
</reference>
<comment type="caution">
    <text evidence="1">The sequence shown here is derived from an EMBL/GenBank/DDBJ whole genome shotgun (WGS) entry which is preliminary data.</text>
</comment>
<dbReference type="EMBL" id="QTSX02005695">
    <property type="protein sequence ID" value="KAJ9059124.1"/>
    <property type="molecule type" value="Genomic_DNA"/>
</dbReference>